<comment type="caution">
    <text evidence="4">The sequence shown here is derived from an EMBL/GenBank/DDBJ whole genome shotgun (WGS) entry which is preliminary data.</text>
</comment>
<reference evidence="4 5" key="1">
    <citation type="journal article" date="2019" name="Int. J. Syst. Evol. Microbiol.">
        <title>The Global Catalogue of Microorganisms (GCM) 10K type strain sequencing project: providing services to taxonomists for standard genome sequencing and annotation.</title>
        <authorList>
            <consortium name="The Broad Institute Genomics Platform"/>
            <consortium name="The Broad Institute Genome Sequencing Center for Infectious Disease"/>
            <person name="Wu L."/>
            <person name="Ma J."/>
        </authorList>
    </citation>
    <scope>NUCLEOTIDE SEQUENCE [LARGE SCALE GENOMIC DNA]</scope>
    <source>
        <strain evidence="4 5">JCM 16327</strain>
    </source>
</reference>
<evidence type="ECO:0000259" key="1">
    <source>
        <dbReference type="Pfam" id="PF23374"/>
    </source>
</evidence>
<dbReference type="InterPro" id="IPR056397">
    <property type="entry name" value="Fn3_arc"/>
</dbReference>
<dbReference type="GeneID" id="68571995"/>
<feature type="domain" description="Fibronectin-III type-like" evidence="1">
    <location>
        <begin position="330"/>
        <end position="400"/>
    </location>
</feature>
<dbReference type="Pfam" id="PF23375">
    <property type="entry name" value="DUF7094"/>
    <property type="match status" value="1"/>
</dbReference>
<dbReference type="Pfam" id="PF23374">
    <property type="entry name" value="Fn3_arc"/>
    <property type="match status" value="1"/>
</dbReference>
<dbReference type="InterPro" id="IPR055520">
    <property type="entry name" value="DUF7094"/>
</dbReference>
<dbReference type="InterPro" id="IPR055522">
    <property type="entry name" value="DUF7096"/>
</dbReference>
<gene>
    <name evidence="4" type="ORF">GCM10009019_08810</name>
</gene>
<organism evidence="4 5">
    <name type="scientific">Salarchaeum japonicum</name>
    <dbReference type="NCBI Taxonomy" id="555573"/>
    <lineage>
        <taxon>Archaea</taxon>
        <taxon>Methanobacteriati</taxon>
        <taxon>Methanobacteriota</taxon>
        <taxon>Stenosarchaea group</taxon>
        <taxon>Halobacteria</taxon>
        <taxon>Halobacteriales</taxon>
        <taxon>Halobacteriaceae</taxon>
    </lineage>
</organism>
<proteinExistence type="predicted"/>
<dbReference type="AlphaFoldDB" id="A0AAV3T081"/>
<evidence type="ECO:0000313" key="5">
    <source>
        <dbReference type="Proteomes" id="UP001500194"/>
    </source>
</evidence>
<feature type="domain" description="DUF7096" evidence="3">
    <location>
        <begin position="1"/>
        <end position="170"/>
    </location>
</feature>
<dbReference type="RefSeq" id="WP_227261412.1">
    <property type="nucleotide sequence ID" value="NZ_BAAADU010000002.1"/>
</dbReference>
<evidence type="ECO:0000259" key="2">
    <source>
        <dbReference type="Pfam" id="PF23375"/>
    </source>
</evidence>
<feature type="domain" description="DUF7094" evidence="2">
    <location>
        <begin position="219"/>
        <end position="321"/>
    </location>
</feature>
<dbReference type="Proteomes" id="UP001500194">
    <property type="component" value="Unassembled WGS sequence"/>
</dbReference>
<sequence>MSRVSASLALAALLLLATPLAVAAADDPALAESSTADAQTAATVVGLSENTSRVLALPDAQRSNFTTPDASVMASLRMDTAAATWTLSRESLAQKLAAAGTQAERQRVLENATENAAAAVDRLLERERAARQAYLDGDSTAERYATTLGELQTRADALLSYIGPRNDPAPNSLLSYADRGSDLRSTLFALQAEVTPLVTDPGASAARAVRGGLGDRLSVLAAPSGFALSTIADGLYQRTVYRTDLLDENGAREVSSSELDSILDALYPWARGGDGFVSSGRYQFGGYAYRARITHLHGTILSYMDASSGQPYHETRETALSVVATDPGWTNASGNYTLAVNRSYPGGPLRVSVTHDGSAVSVPITIDGERVGTTGVEDGVLWTLAPRGEFAVTTTVAGEELRVNATAT</sequence>
<keyword evidence="5" id="KW-1185">Reference proteome</keyword>
<dbReference type="Pfam" id="PF23379">
    <property type="entry name" value="DUF7096"/>
    <property type="match status" value="1"/>
</dbReference>
<protein>
    <submittedName>
        <fullName evidence="4">Uncharacterized protein</fullName>
    </submittedName>
</protein>
<evidence type="ECO:0000313" key="4">
    <source>
        <dbReference type="EMBL" id="GAA0648473.1"/>
    </source>
</evidence>
<accession>A0AAV3T081</accession>
<evidence type="ECO:0000259" key="3">
    <source>
        <dbReference type="Pfam" id="PF23379"/>
    </source>
</evidence>
<dbReference type="EMBL" id="BAAADU010000002">
    <property type="protein sequence ID" value="GAA0648473.1"/>
    <property type="molecule type" value="Genomic_DNA"/>
</dbReference>
<name>A0AAV3T081_9EURY</name>